<dbReference type="KEGG" id="bcai:K788_0007608"/>
<keyword evidence="1" id="KW-1133">Transmembrane helix</keyword>
<dbReference type="EMBL" id="CP012747">
    <property type="protein sequence ID" value="ALL69207.1"/>
    <property type="molecule type" value="Genomic_DNA"/>
</dbReference>
<keyword evidence="1" id="KW-0472">Membrane</keyword>
<accession>A0A0P0RK43</accession>
<proteinExistence type="predicted"/>
<gene>
    <name evidence="2" type="ORF">K788_0007608</name>
</gene>
<dbReference type="AlphaFoldDB" id="A0A0P0RK43"/>
<feature type="transmembrane region" description="Helical" evidence="1">
    <location>
        <begin position="22"/>
        <end position="39"/>
    </location>
</feature>
<protein>
    <submittedName>
        <fullName evidence="2">Uncharacterized protein</fullName>
    </submittedName>
</protein>
<reference evidence="2 3" key="1">
    <citation type="journal article" date="2014" name="Genome Announc.">
        <title>Draft Genome Sequence of the Haloacid-Degrading Burkholderia caribensis Strain MBA4.</title>
        <authorList>
            <person name="Pan Y."/>
            <person name="Kong K.F."/>
            <person name="Tsang J.S."/>
        </authorList>
    </citation>
    <scope>NUCLEOTIDE SEQUENCE [LARGE SCALE GENOMIC DNA]</scope>
    <source>
        <strain evidence="2 3">MBA4</strain>
    </source>
</reference>
<name>A0A0P0RK43_9BURK</name>
<dbReference type="Proteomes" id="UP000019146">
    <property type="component" value="Chromosome 2"/>
</dbReference>
<organism evidence="2 3">
    <name type="scientific">Paraburkholderia caribensis MBA4</name>
    <dbReference type="NCBI Taxonomy" id="1323664"/>
    <lineage>
        <taxon>Bacteria</taxon>
        <taxon>Pseudomonadati</taxon>
        <taxon>Pseudomonadota</taxon>
        <taxon>Betaproteobacteria</taxon>
        <taxon>Burkholderiales</taxon>
        <taxon>Burkholderiaceae</taxon>
        <taxon>Paraburkholderia</taxon>
    </lineage>
</organism>
<evidence type="ECO:0000313" key="2">
    <source>
        <dbReference type="EMBL" id="ALL69207.1"/>
    </source>
</evidence>
<sequence length="41" mass="4747">MRFGVFCLCAGWGVVRLWFVRLQFWFLLFSVLAFALASANC</sequence>
<evidence type="ECO:0000256" key="1">
    <source>
        <dbReference type="SAM" id="Phobius"/>
    </source>
</evidence>
<evidence type="ECO:0000313" key="3">
    <source>
        <dbReference type="Proteomes" id="UP000019146"/>
    </source>
</evidence>
<keyword evidence="1" id="KW-0812">Transmembrane</keyword>